<protein>
    <submittedName>
        <fullName evidence="1">Uncharacterized protein</fullName>
    </submittedName>
</protein>
<comment type="caution">
    <text evidence="1">The sequence shown here is derived from an EMBL/GenBank/DDBJ whole genome shotgun (WGS) entry which is preliminary data.</text>
</comment>
<reference evidence="1" key="1">
    <citation type="submission" date="2023-06" db="EMBL/GenBank/DDBJ databases">
        <title>Black Yeasts Isolated from many extreme environments.</title>
        <authorList>
            <person name="Coleine C."/>
            <person name="Stajich J.E."/>
            <person name="Selbmann L."/>
        </authorList>
    </citation>
    <scope>NUCLEOTIDE SEQUENCE</scope>
    <source>
        <strain evidence="1">CCFEE 5200</strain>
    </source>
</reference>
<name>A0AAN6K474_9PEZI</name>
<accession>A0AAN6K474</accession>
<evidence type="ECO:0000313" key="2">
    <source>
        <dbReference type="Proteomes" id="UP001175353"/>
    </source>
</evidence>
<gene>
    <name evidence="1" type="ORF">LTR91_019423</name>
</gene>
<organism evidence="1 2">
    <name type="scientific">Friedmanniomyces endolithicus</name>
    <dbReference type="NCBI Taxonomy" id="329885"/>
    <lineage>
        <taxon>Eukaryota</taxon>
        <taxon>Fungi</taxon>
        <taxon>Dikarya</taxon>
        <taxon>Ascomycota</taxon>
        <taxon>Pezizomycotina</taxon>
        <taxon>Dothideomycetes</taxon>
        <taxon>Dothideomycetidae</taxon>
        <taxon>Mycosphaerellales</taxon>
        <taxon>Teratosphaeriaceae</taxon>
        <taxon>Friedmanniomyces</taxon>
    </lineage>
</organism>
<dbReference type="AlphaFoldDB" id="A0AAN6K474"/>
<evidence type="ECO:0000313" key="1">
    <source>
        <dbReference type="EMBL" id="KAK0962457.1"/>
    </source>
</evidence>
<proteinExistence type="predicted"/>
<dbReference type="EMBL" id="JAUJLE010000293">
    <property type="protein sequence ID" value="KAK0962457.1"/>
    <property type="molecule type" value="Genomic_DNA"/>
</dbReference>
<sequence>MTLIDKPPSLTEAIRRTQRILHELHIHHLPLRHIHFAQTAKGESVSLPMAILGAVDEVAQNGDVLGLVRGIGGVGSAERGTDVELLDGPVPADVDESLVNCGWAGLVVGAALGLDLGQGRRFIDYWPYTFELRVIVFQADVSRILGDELFDKLEVGIVGEELRNDGIALVVTVAVYSGVDQRVLEEGGLSYRI</sequence>
<keyword evidence="2" id="KW-1185">Reference proteome</keyword>
<dbReference type="Proteomes" id="UP001175353">
    <property type="component" value="Unassembled WGS sequence"/>
</dbReference>